<gene>
    <name evidence="1" type="ORF">PSTG_09334</name>
</gene>
<comment type="caution">
    <text evidence="1">The sequence shown here is derived from an EMBL/GenBank/DDBJ whole genome shotgun (WGS) entry which is preliminary data.</text>
</comment>
<organism evidence="1 2">
    <name type="scientific">Puccinia striiformis f. sp. tritici PST-78</name>
    <dbReference type="NCBI Taxonomy" id="1165861"/>
    <lineage>
        <taxon>Eukaryota</taxon>
        <taxon>Fungi</taxon>
        <taxon>Dikarya</taxon>
        <taxon>Basidiomycota</taxon>
        <taxon>Pucciniomycotina</taxon>
        <taxon>Pucciniomycetes</taxon>
        <taxon>Pucciniales</taxon>
        <taxon>Pucciniaceae</taxon>
        <taxon>Puccinia</taxon>
    </lineage>
</organism>
<dbReference type="AlphaFoldDB" id="A0A0L0VDT1"/>
<name>A0A0L0VDT1_9BASI</name>
<proteinExistence type="predicted"/>
<dbReference type="PANTHER" id="PTHR33069:SF3">
    <property type="entry name" value="DYNEIN HEAVY CHAIN TAIL DOMAIN-CONTAINING PROTEIN"/>
    <property type="match status" value="1"/>
</dbReference>
<accession>A0A0L0VDT1</accession>
<protein>
    <submittedName>
        <fullName evidence="1">Uncharacterized protein</fullName>
    </submittedName>
</protein>
<dbReference type="PANTHER" id="PTHR33069">
    <property type="entry name" value="CHROMOSOME 7, WHOLE GENOME SHOTGUN SEQUENCE-RELATED"/>
    <property type="match status" value="1"/>
</dbReference>
<reference evidence="2" key="1">
    <citation type="submission" date="2014-03" db="EMBL/GenBank/DDBJ databases">
        <title>The Genome Sequence of Puccinia striiformis f. sp. tritici PST-78.</title>
        <authorList>
            <consortium name="The Broad Institute Genome Sequencing Platform"/>
            <person name="Cuomo C."/>
            <person name="Hulbert S."/>
            <person name="Chen X."/>
            <person name="Walker B."/>
            <person name="Young S.K."/>
            <person name="Zeng Q."/>
            <person name="Gargeya S."/>
            <person name="Fitzgerald M."/>
            <person name="Haas B."/>
            <person name="Abouelleil A."/>
            <person name="Alvarado L."/>
            <person name="Arachchi H.M."/>
            <person name="Berlin A.M."/>
            <person name="Chapman S.B."/>
            <person name="Goldberg J."/>
            <person name="Griggs A."/>
            <person name="Gujja S."/>
            <person name="Hansen M."/>
            <person name="Howarth C."/>
            <person name="Imamovic A."/>
            <person name="Larimer J."/>
            <person name="McCowan C."/>
            <person name="Montmayeur A."/>
            <person name="Murphy C."/>
            <person name="Neiman D."/>
            <person name="Pearson M."/>
            <person name="Priest M."/>
            <person name="Roberts A."/>
            <person name="Saif S."/>
            <person name="Shea T."/>
            <person name="Sisk P."/>
            <person name="Sykes S."/>
            <person name="Wortman J."/>
            <person name="Nusbaum C."/>
            <person name="Birren B."/>
        </authorList>
    </citation>
    <scope>NUCLEOTIDE SEQUENCE [LARGE SCALE GENOMIC DNA]</scope>
    <source>
        <strain evidence="2">race PST-78</strain>
    </source>
</reference>
<sequence length="426" mass="48348">MAEFNGMGNLNRMINLDNAVSNLDGVANLAGVTDWALDPRHQNASVLRMLEELQGKEYPQLHEVNGEKKEELSQEELDTKLDLLDKLESSLLPSVKDQLCTLLTALDLQRDRIKHPSPDCELTLQTIKMLDQTIEETMGHLEAATRDTVSVPLDTHDQHLKRCKNFRFVALLEYITSTMEAIHLELFSFCDLFIRTLVISGSNPKNERNQEAARRMGGVVLELTDECSQLIDRMVRLSRASDLSFLQAHWQEKVELLDKRLGSLATIIAYEGPRSALRMKVITMARPIVTLIKLLRTLWSKTTQTPTRKLPLILAPQLNSETLSPLCIAPQLIFAPLSRCVDVLLDSHRRNAGAWVTAEMRESINAMTRVLELDLVRLPQCLLPIPSGVDHWDFEAWLLVWKPLWYSAKDHFLASLVDPDPRIDIP</sequence>
<evidence type="ECO:0000313" key="2">
    <source>
        <dbReference type="Proteomes" id="UP000054564"/>
    </source>
</evidence>
<evidence type="ECO:0000313" key="1">
    <source>
        <dbReference type="EMBL" id="KNE97356.1"/>
    </source>
</evidence>
<dbReference type="EMBL" id="AJIL01000069">
    <property type="protein sequence ID" value="KNE97356.1"/>
    <property type="molecule type" value="Genomic_DNA"/>
</dbReference>
<keyword evidence="2" id="KW-1185">Reference proteome</keyword>
<dbReference type="Proteomes" id="UP000054564">
    <property type="component" value="Unassembled WGS sequence"/>
</dbReference>